<proteinExistence type="predicted"/>
<sequence>MNIHLYLDIENLASAEEADTVGVTVEELFKEHGIESWMWVGVFHDPPKVLTSSEHGPIIITGFGSWSEQFESDVTKAIGAVAPKARIDLNWDYPDEA</sequence>
<evidence type="ECO:0000313" key="1">
    <source>
        <dbReference type="EMBL" id="AZP22616.1"/>
    </source>
</evidence>
<name>A0A3Q9C3H7_9ACTN</name>
<organism evidence="1 2">
    <name type="scientific">Streptomyces aquilus</name>
    <dbReference type="NCBI Taxonomy" id="2548456"/>
    <lineage>
        <taxon>Bacteria</taxon>
        <taxon>Bacillati</taxon>
        <taxon>Actinomycetota</taxon>
        <taxon>Actinomycetes</taxon>
        <taxon>Kitasatosporales</taxon>
        <taxon>Streptomycetaceae</taxon>
        <taxon>Streptomyces</taxon>
    </lineage>
</organism>
<reference evidence="1 2" key="1">
    <citation type="submission" date="2018-12" db="EMBL/GenBank/DDBJ databases">
        <authorList>
            <person name="Li K."/>
        </authorList>
    </citation>
    <scope>NUCLEOTIDE SEQUENCE [LARGE SCALE GENOMIC DNA]</scope>
    <source>
        <strain evidence="2">CR22</strain>
    </source>
</reference>
<dbReference type="RefSeq" id="WP_126276418.1">
    <property type="nucleotide sequence ID" value="NZ_CP034463.1"/>
</dbReference>
<dbReference type="AlphaFoldDB" id="A0A3Q9C3H7"/>
<evidence type="ECO:0000313" key="2">
    <source>
        <dbReference type="Proteomes" id="UP000280197"/>
    </source>
</evidence>
<dbReference type="Proteomes" id="UP000280197">
    <property type="component" value="Chromosome"/>
</dbReference>
<protein>
    <submittedName>
        <fullName evidence="1">Uncharacterized protein</fullName>
    </submittedName>
</protein>
<accession>A0A3Q9C3H7</accession>
<dbReference type="KEGG" id="saqu:EJC51_45095"/>
<dbReference type="EMBL" id="CP034463">
    <property type="protein sequence ID" value="AZP22616.1"/>
    <property type="molecule type" value="Genomic_DNA"/>
</dbReference>
<gene>
    <name evidence="1" type="ORF">EJC51_45095</name>
</gene>
<keyword evidence="2" id="KW-1185">Reference proteome</keyword>